<dbReference type="InterPro" id="IPR001789">
    <property type="entry name" value="Sig_transdc_resp-reg_receiver"/>
</dbReference>
<evidence type="ECO:0000313" key="5">
    <source>
        <dbReference type="Proteomes" id="UP000004221"/>
    </source>
</evidence>
<evidence type="ECO:0000313" key="4">
    <source>
        <dbReference type="EMBL" id="CCF82784.1"/>
    </source>
</evidence>
<dbReference type="InterPro" id="IPR039420">
    <property type="entry name" value="WalR-like"/>
</dbReference>
<dbReference type="GO" id="GO:0000160">
    <property type="term" value="P:phosphorelay signal transduction system"/>
    <property type="evidence" value="ECO:0007669"/>
    <property type="project" value="InterPro"/>
</dbReference>
<keyword evidence="1" id="KW-0238">DNA-binding</keyword>
<dbReference type="PROSITE" id="PS50110">
    <property type="entry name" value="RESPONSE_REGULATORY"/>
    <property type="match status" value="1"/>
</dbReference>
<feature type="domain" description="Response regulatory" evidence="3">
    <location>
        <begin position="1"/>
        <end position="100"/>
    </location>
</feature>
<reference evidence="4 5" key="1">
    <citation type="journal article" date="2012" name="ISME J.">
        <title>Nitrification expanded: discovery, physiology and genomics of a nitrite-oxidizing bacterium from the phylum Chloroflexi.</title>
        <authorList>
            <person name="Sorokin D.Y."/>
            <person name="Lucker S."/>
            <person name="Vejmelkova D."/>
            <person name="Kostrikina N.A."/>
            <person name="Kleerebezem R."/>
            <person name="Rijpstra W.I."/>
            <person name="Damste J.S."/>
            <person name="Le Paslier D."/>
            <person name="Muyzer G."/>
            <person name="Wagner M."/>
            <person name="van Loosdrecht M.C."/>
            <person name="Daims H."/>
        </authorList>
    </citation>
    <scope>NUCLEOTIDE SEQUENCE [LARGE SCALE GENOMIC DNA]</scope>
    <source>
        <strain evidence="5">none</strain>
    </source>
</reference>
<dbReference type="GO" id="GO:0003677">
    <property type="term" value="F:DNA binding"/>
    <property type="evidence" value="ECO:0007669"/>
    <property type="project" value="UniProtKB-KW"/>
</dbReference>
<dbReference type="InterPro" id="IPR058245">
    <property type="entry name" value="NreC/VraR/RcsB-like_REC"/>
</dbReference>
<sequence>MLDGVPDILIVGEAASGQETVDLAHRLQPDLILLDLRMPGLDGIGVTRIIKQSRPAVQVLFLTMFENPDTRSAAREAGASGYLCKDVSMSELVTAIHQVLQGKVLFD</sequence>
<accession>I4EDM2</accession>
<evidence type="ECO:0000256" key="1">
    <source>
        <dbReference type="ARBA" id="ARBA00023125"/>
    </source>
</evidence>
<dbReference type="AlphaFoldDB" id="I4EDM2"/>
<feature type="modified residue" description="4-aspartylphosphate" evidence="2">
    <location>
        <position position="35"/>
    </location>
</feature>
<keyword evidence="5" id="KW-1185">Reference proteome</keyword>
<proteinExistence type="predicted"/>
<dbReference type="Pfam" id="PF00072">
    <property type="entry name" value="Response_reg"/>
    <property type="match status" value="1"/>
</dbReference>
<dbReference type="CDD" id="cd17535">
    <property type="entry name" value="REC_NarL-like"/>
    <property type="match status" value="1"/>
</dbReference>
<keyword evidence="2" id="KW-0597">Phosphoprotein</keyword>
<dbReference type="InterPro" id="IPR011006">
    <property type="entry name" value="CheY-like_superfamily"/>
</dbReference>
<protein>
    <submittedName>
        <fullName evidence="4">Putative two-component system response regulator</fullName>
    </submittedName>
</protein>
<gene>
    <name evidence="4" type="ORF">NITHO_1560012</name>
</gene>
<evidence type="ECO:0000256" key="2">
    <source>
        <dbReference type="PROSITE-ProRule" id="PRU00169"/>
    </source>
</evidence>
<dbReference type="Gene3D" id="3.40.50.2300">
    <property type="match status" value="1"/>
</dbReference>
<dbReference type="SUPFAM" id="SSF52172">
    <property type="entry name" value="CheY-like"/>
    <property type="match status" value="1"/>
</dbReference>
<dbReference type="SMART" id="SM00448">
    <property type="entry name" value="REC"/>
    <property type="match status" value="1"/>
</dbReference>
<organism evidence="4 5">
    <name type="scientific">Nitrolancea hollandica Lb</name>
    <dbReference type="NCBI Taxonomy" id="1129897"/>
    <lineage>
        <taxon>Bacteria</taxon>
        <taxon>Pseudomonadati</taxon>
        <taxon>Thermomicrobiota</taxon>
        <taxon>Thermomicrobia</taxon>
        <taxon>Sphaerobacterales</taxon>
        <taxon>Sphaerobacterineae</taxon>
        <taxon>Sphaerobacteraceae</taxon>
        <taxon>Nitrolancea</taxon>
    </lineage>
</organism>
<comment type="caution">
    <text evidence="4">The sequence shown here is derived from an EMBL/GenBank/DDBJ whole genome shotgun (WGS) entry which is preliminary data.</text>
</comment>
<dbReference type="Proteomes" id="UP000004221">
    <property type="component" value="Unassembled WGS sequence"/>
</dbReference>
<name>I4EDM2_9BACT</name>
<dbReference type="PANTHER" id="PTHR43214:SF43">
    <property type="entry name" value="TWO-COMPONENT RESPONSE REGULATOR"/>
    <property type="match status" value="1"/>
</dbReference>
<evidence type="ECO:0000259" key="3">
    <source>
        <dbReference type="PROSITE" id="PS50110"/>
    </source>
</evidence>
<dbReference type="EMBL" id="CAGS01000064">
    <property type="protein sequence ID" value="CCF82784.1"/>
    <property type="molecule type" value="Genomic_DNA"/>
</dbReference>
<dbReference type="PANTHER" id="PTHR43214">
    <property type="entry name" value="TWO-COMPONENT RESPONSE REGULATOR"/>
    <property type="match status" value="1"/>
</dbReference>